<keyword evidence="4" id="KW-0732">Signal</keyword>
<name>A0ABV7UPL9_9GAMM</name>
<evidence type="ECO:0000256" key="4">
    <source>
        <dbReference type="SAM" id="SignalP"/>
    </source>
</evidence>
<gene>
    <name evidence="6" type="ORF">ACFOM9_02215</name>
</gene>
<reference evidence="7" key="1">
    <citation type="journal article" date="2019" name="Int. J. Syst. Evol. Microbiol.">
        <title>The Global Catalogue of Microorganisms (GCM) 10K type strain sequencing project: providing services to taxonomists for standard genome sequencing and annotation.</title>
        <authorList>
            <consortium name="The Broad Institute Genomics Platform"/>
            <consortium name="The Broad Institute Genome Sequencing Center for Infectious Disease"/>
            <person name="Wu L."/>
            <person name="Ma J."/>
        </authorList>
    </citation>
    <scope>NUCLEOTIDE SEQUENCE [LARGE SCALE GENOMIC DNA]</scope>
    <source>
        <strain evidence="7">KCTC 42211</strain>
    </source>
</reference>
<dbReference type="Proteomes" id="UP001595724">
    <property type="component" value="Unassembled WGS sequence"/>
</dbReference>
<accession>A0ABV7UPL9</accession>
<dbReference type="PANTHER" id="PTHR35603:SF2">
    <property type="entry name" value="OUTER MEMBRANE LIPOPROTEIN"/>
    <property type="match status" value="1"/>
</dbReference>
<evidence type="ECO:0000313" key="7">
    <source>
        <dbReference type="Proteomes" id="UP001595724"/>
    </source>
</evidence>
<feature type="signal peptide" evidence="4">
    <location>
        <begin position="1"/>
        <end position="22"/>
    </location>
</feature>
<dbReference type="RefSeq" id="WP_386705767.1">
    <property type="nucleotide sequence ID" value="NZ_JBHRYF010000001.1"/>
</dbReference>
<dbReference type="EMBL" id="JBHRYF010000001">
    <property type="protein sequence ID" value="MFC3658892.1"/>
    <property type="molecule type" value="Genomic_DNA"/>
</dbReference>
<evidence type="ECO:0000256" key="2">
    <source>
        <dbReference type="ARBA" id="ARBA00023136"/>
    </source>
</evidence>
<feature type="domain" description="Glycine zipper 2TM" evidence="5">
    <location>
        <begin position="148"/>
        <end position="187"/>
    </location>
</feature>
<protein>
    <submittedName>
        <fullName evidence="6">Glycine zipper 2TM domain-containing protein</fullName>
    </submittedName>
</protein>
<keyword evidence="7" id="KW-1185">Reference proteome</keyword>
<feature type="chain" id="PRO_5046241283" evidence="4">
    <location>
        <begin position="23"/>
        <end position="256"/>
    </location>
</feature>
<evidence type="ECO:0000256" key="3">
    <source>
        <dbReference type="SAM" id="MobiDB-lite"/>
    </source>
</evidence>
<keyword evidence="2" id="KW-0472">Membrane</keyword>
<evidence type="ECO:0000256" key="1">
    <source>
        <dbReference type="ARBA" id="ARBA00004370"/>
    </source>
</evidence>
<comment type="subcellular location">
    <subcellularLocation>
        <location evidence="1">Membrane</location>
    </subcellularLocation>
</comment>
<feature type="compositionally biased region" description="Basic and acidic residues" evidence="3">
    <location>
        <begin position="109"/>
        <end position="125"/>
    </location>
</feature>
<organism evidence="6 7">
    <name type="scientific">Luteimonas notoginsengisoli</name>
    <dbReference type="NCBI Taxonomy" id="1578200"/>
    <lineage>
        <taxon>Bacteria</taxon>
        <taxon>Pseudomonadati</taxon>
        <taxon>Pseudomonadota</taxon>
        <taxon>Gammaproteobacteria</taxon>
        <taxon>Lysobacterales</taxon>
        <taxon>Lysobacteraceae</taxon>
        <taxon>Luteimonas</taxon>
    </lineage>
</organism>
<proteinExistence type="predicted"/>
<evidence type="ECO:0000259" key="5">
    <source>
        <dbReference type="Pfam" id="PF05433"/>
    </source>
</evidence>
<dbReference type="PANTHER" id="PTHR35603">
    <property type="match status" value="1"/>
</dbReference>
<sequence length="256" mass="27337">MHRIAAPLLVLGLAASAGSAFAQSAYPAQPYLPDRDDSAYATTSGAQYDQARVVRVDPVIVSGYADDRYGSTAQRCRSRRDDGYVGDDDRDGYRDPYAGGYRGDGYAGDGDRDGDYGDDRYREDGYQNGGYRNDGYRSAGSETGRNVATVLGGVVGAVLGSKVGGGSARYATAAVGSMVGGMAGRQVYERSHRAERDRVVTVCDPVPASGNGYTVDDNRVGAYDVTYEYAGRTYTTRTNHHPGDTIRVRVDVQAAE</sequence>
<feature type="region of interest" description="Disordered" evidence="3">
    <location>
        <begin position="73"/>
        <end position="138"/>
    </location>
</feature>
<dbReference type="InterPro" id="IPR008816">
    <property type="entry name" value="Gly_zipper_2TM_dom"/>
</dbReference>
<evidence type="ECO:0000313" key="6">
    <source>
        <dbReference type="EMBL" id="MFC3658892.1"/>
    </source>
</evidence>
<dbReference type="InterPro" id="IPR051407">
    <property type="entry name" value="Bact_OM_lipoprot/Surf_antigen"/>
</dbReference>
<dbReference type="Pfam" id="PF05433">
    <property type="entry name" value="Rick_17kDa_Anti"/>
    <property type="match status" value="1"/>
</dbReference>
<comment type="caution">
    <text evidence="6">The sequence shown here is derived from an EMBL/GenBank/DDBJ whole genome shotgun (WGS) entry which is preliminary data.</text>
</comment>